<reference evidence="1 2" key="1">
    <citation type="submission" date="2018-09" db="EMBL/GenBank/DDBJ databases">
        <title>Genomic Encyclopedia of Archaeal and Bacterial Type Strains, Phase II (KMG-II): from individual species to whole genera.</title>
        <authorList>
            <person name="Goeker M."/>
        </authorList>
    </citation>
    <scope>NUCLEOTIDE SEQUENCE [LARGE SCALE GENOMIC DNA]</scope>
    <source>
        <strain evidence="1 2">DSM 11458</strain>
    </source>
</reference>
<dbReference type="Proteomes" id="UP000284407">
    <property type="component" value="Unassembled WGS sequence"/>
</dbReference>
<sequence length="319" mass="35020">MTLSLEKKKPMTLEGMEAAIVEIAGGDGHGYIKAAAAALDVTPRTINNALRGAITLPFSEKVRAKLEEIKGRQQANLFLAAGTYTVGHVDTRQTGGDIIDEAVITRLRSPICIMHIVMIRGKDDKSQQRWAPDAVIWPEGEPPTQEVRSRIMDEAREAGRDVIVKRMQAIADRLVREKKEYTLRKAGHLSDTEIALLSPTSLSAEARIALTERPDGTRSTLHDIMASLEAEMADLGPHVSASGKSLDAMRLGYLRATHRMTGVALQDVGASDHAAHMASVAYDMKPQADLRTTRGQREARMERIEMRDLISGIHEEDGE</sequence>
<dbReference type="AlphaFoldDB" id="A0A420DHB9"/>
<dbReference type="RefSeq" id="WP_025062332.1">
    <property type="nucleotide sequence ID" value="NZ_RAQK01000002.1"/>
</dbReference>
<protein>
    <submittedName>
        <fullName evidence="1">Uncharacterized protein</fullName>
    </submittedName>
</protein>
<keyword evidence="2" id="KW-1185">Reference proteome</keyword>
<evidence type="ECO:0000313" key="1">
    <source>
        <dbReference type="EMBL" id="RKE93618.1"/>
    </source>
</evidence>
<evidence type="ECO:0000313" key="2">
    <source>
        <dbReference type="Proteomes" id="UP000284407"/>
    </source>
</evidence>
<proteinExistence type="predicted"/>
<name>A0A420DHB9_9RHOB</name>
<comment type="caution">
    <text evidence="1">The sequence shown here is derived from an EMBL/GenBank/DDBJ whole genome shotgun (WGS) entry which is preliminary data.</text>
</comment>
<dbReference type="EMBL" id="RAQK01000002">
    <property type="protein sequence ID" value="RKE93618.1"/>
    <property type="molecule type" value="Genomic_DNA"/>
</dbReference>
<organism evidence="1 2">
    <name type="scientific">Sulfitobacter guttiformis</name>
    <dbReference type="NCBI Taxonomy" id="74349"/>
    <lineage>
        <taxon>Bacteria</taxon>
        <taxon>Pseudomonadati</taxon>
        <taxon>Pseudomonadota</taxon>
        <taxon>Alphaproteobacteria</taxon>
        <taxon>Rhodobacterales</taxon>
        <taxon>Roseobacteraceae</taxon>
        <taxon>Sulfitobacter</taxon>
    </lineage>
</organism>
<gene>
    <name evidence="1" type="ORF">C8N30_2695</name>
</gene>
<accession>A0A420DHB9</accession>
<dbReference type="STRING" id="1443111.Z949_1830"/>